<dbReference type="InterPro" id="IPR008927">
    <property type="entry name" value="6-PGluconate_DH-like_C_sf"/>
</dbReference>
<dbReference type="Pfam" id="PF03720">
    <property type="entry name" value="UDPG_MGDP_dh_C"/>
    <property type="match status" value="1"/>
</dbReference>
<evidence type="ECO:0000256" key="7">
    <source>
        <dbReference type="PIRNR" id="PIRNR000124"/>
    </source>
</evidence>
<dbReference type="Pfam" id="PF00984">
    <property type="entry name" value="UDPG_MGDP_dh"/>
    <property type="match status" value="1"/>
</dbReference>
<keyword evidence="10" id="KW-1185">Reference proteome</keyword>
<organism evidence="9 10">
    <name type="scientific">Paenibacillus sepulcri</name>
    <dbReference type="NCBI Taxonomy" id="359917"/>
    <lineage>
        <taxon>Bacteria</taxon>
        <taxon>Bacillati</taxon>
        <taxon>Bacillota</taxon>
        <taxon>Bacilli</taxon>
        <taxon>Bacillales</taxon>
        <taxon>Paenibacillaceae</taxon>
        <taxon>Paenibacillus</taxon>
    </lineage>
</organism>
<dbReference type="InterPro" id="IPR028357">
    <property type="entry name" value="UDPglc_DH_bac"/>
</dbReference>
<dbReference type="Gene3D" id="3.40.50.720">
    <property type="entry name" value="NAD(P)-binding Rossmann-like Domain"/>
    <property type="match status" value="2"/>
</dbReference>
<evidence type="ECO:0000256" key="6">
    <source>
        <dbReference type="ARBA" id="ARBA00047473"/>
    </source>
</evidence>
<reference evidence="9 10" key="1">
    <citation type="submission" date="2021-07" db="EMBL/GenBank/DDBJ databases">
        <title>Paenibacillus radiodurans sp. nov., isolated from the southeastern edge of Tengger Desert.</title>
        <authorList>
            <person name="Zhang G."/>
        </authorList>
    </citation>
    <scope>NUCLEOTIDE SEQUENCE [LARGE SCALE GENOMIC DNA]</scope>
    <source>
        <strain evidence="9 10">CCM 7311</strain>
    </source>
</reference>
<dbReference type="EC" id="1.1.1.22" evidence="3 7"/>
<dbReference type="InterPro" id="IPR014026">
    <property type="entry name" value="UDP-Glc/GDP-Man_DH_dimer"/>
</dbReference>
<proteinExistence type="inferred from homology"/>
<comment type="similarity">
    <text evidence="2 7">Belongs to the UDP-glucose/GDP-mannose dehydrogenase family.</text>
</comment>
<dbReference type="SMART" id="SM00984">
    <property type="entry name" value="UDPG_MGDP_dh_C"/>
    <property type="match status" value="1"/>
</dbReference>
<keyword evidence="5 7" id="KW-0520">NAD</keyword>
<dbReference type="InterPro" id="IPR001732">
    <property type="entry name" value="UDP-Glc/GDP-Man_DH_N"/>
</dbReference>
<comment type="catalytic activity">
    <reaction evidence="6 7">
        <text>UDP-alpha-D-glucose + 2 NAD(+) + H2O = UDP-alpha-D-glucuronate + 2 NADH + 3 H(+)</text>
        <dbReference type="Rhea" id="RHEA:23596"/>
        <dbReference type="ChEBI" id="CHEBI:15377"/>
        <dbReference type="ChEBI" id="CHEBI:15378"/>
        <dbReference type="ChEBI" id="CHEBI:57540"/>
        <dbReference type="ChEBI" id="CHEBI:57945"/>
        <dbReference type="ChEBI" id="CHEBI:58052"/>
        <dbReference type="ChEBI" id="CHEBI:58885"/>
        <dbReference type="EC" id="1.1.1.22"/>
    </reaction>
</comment>
<dbReference type="SUPFAM" id="SSF51735">
    <property type="entry name" value="NAD(P)-binding Rossmann-fold domains"/>
    <property type="match status" value="1"/>
</dbReference>
<dbReference type="SUPFAM" id="SSF52413">
    <property type="entry name" value="UDP-glucose/GDP-mannose dehydrogenase C-terminal domain"/>
    <property type="match status" value="1"/>
</dbReference>
<evidence type="ECO:0000313" key="9">
    <source>
        <dbReference type="EMBL" id="MBW7454238.1"/>
    </source>
</evidence>
<dbReference type="InterPro" id="IPR017476">
    <property type="entry name" value="UDP-Glc/GDP-Man"/>
</dbReference>
<evidence type="ECO:0000256" key="5">
    <source>
        <dbReference type="ARBA" id="ARBA00023027"/>
    </source>
</evidence>
<feature type="domain" description="UDP-glucose/GDP-mannose dehydrogenase C-terminal" evidence="8">
    <location>
        <begin position="314"/>
        <end position="411"/>
    </location>
</feature>
<gene>
    <name evidence="9" type="ORF">K0U00_09370</name>
</gene>
<dbReference type="PANTHER" id="PTHR43750:SF3">
    <property type="entry name" value="UDP-GLUCOSE 6-DEHYDROGENASE TUAD"/>
    <property type="match status" value="1"/>
</dbReference>
<evidence type="ECO:0000313" key="10">
    <source>
        <dbReference type="Proteomes" id="UP001519887"/>
    </source>
</evidence>
<comment type="caution">
    <text evidence="9">The sequence shown here is derived from an EMBL/GenBank/DDBJ whole genome shotgun (WGS) entry which is preliminary data.</text>
</comment>
<evidence type="ECO:0000256" key="3">
    <source>
        <dbReference type="ARBA" id="ARBA00012954"/>
    </source>
</evidence>
<dbReference type="InterPro" id="IPR014027">
    <property type="entry name" value="UDP-Glc/GDP-Man_DH_C"/>
</dbReference>
<dbReference type="InterPro" id="IPR036291">
    <property type="entry name" value="NAD(P)-bd_dom_sf"/>
</dbReference>
<dbReference type="PIRSF" id="PIRSF500134">
    <property type="entry name" value="UDPglc_DH_bac"/>
    <property type="match status" value="1"/>
</dbReference>
<dbReference type="Pfam" id="PF03721">
    <property type="entry name" value="UDPG_MGDP_dh_N"/>
    <property type="match status" value="1"/>
</dbReference>
<dbReference type="NCBIfam" id="TIGR03026">
    <property type="entry name" value="NDP-sugDHase"/>
    <property type="match status" value="1"/>
</dbReference>
<name>A0ABS7C007_9BACL</name>
<sequence>MNICVVGAGYVGLTTAAVLADIGHIVYCTDRDTARISSLKEGIVPIYEPGLTEMIAKNQAEERLFFAANVKRHMMNCPVVVVAVGTPSAKNGSADMKYILSVVQDLSLVIRSPKTIIIKSTVPPGTADRIDALLQEYGVSQALYELVSNPEFLREGSAIEDTVHPDRIVIGAANEEAALIVKDLYQAIETRFLLTQRIEAELIKYASNAFLATKISFINEISRICEAYHADITEVAQGIGMDNRIGPKFLQAGLGYGGSCFPKDVNALNYAASTKQVKMELLQAVKKINRSQLGVYLNKLNHKLGEKRENIRIAVWGATFKENTDDTRYSQAIAFMKLLTKQGYQVYAYDPLVSPPIPSVVWCSDKYEAVKEADALVIATGWPEFMEADFHRVKLLMKRNLLLDGRNCLDKKTMEAHGFECFGVGRP</sequence>
<dbReference type="PIRSF" id="PIRSF000124">
    <property type="entry name" value="UDPglc_GDPman_dh"/>
    <property type="match status" value="1"/>
</dbReference>
<protein>
    <recommendedName>
        <fullName evidence="3 7">UDP-glucose 6-dehydrogenase</fullName>
        <ecNumber evidence="3 7">1.1.1.22</ecNumber>
    </recommendedName>
</protein>
<comment type="pathway">
    <text evidence="1">Nucleotide-sugar biosynthesis; UDP-alpha-D-glucuronate biosynthesis; UDP-alpha-D-glucuronate from UDP-alpha-D-glucose: step 1/1.</text>
</comment>
<dbReference type="EMBL" id="JAHZIK010000173">
    <property type="protein sequence ID" value="MBW7454238.1"/>
    <property type="molecule type" value="Genomic_DNA"/>
</dbReference>
<evidence type="ECO:0000256" key="2">
    <source>
        <dbReference type="ARBA" id="ARBA00006601"/>
    </source>
</evidence>
<dbReference type="PANTHER" id="PTHR43750">
    <property type="entry name" value="UDP-GLUCOSE 6-DEHYDROGENASE TUAD"/>
    <property type="match status" value="1"/>
</dbReference>
<evidence type="ECO:0000259" key="8">
    <source>
        <dbReference type="SMART" id="SM00984"/>
    </source>
</evidence>
<dbReference type="RefSeq" id="WP_210037552.1">
    <property type="nucleotide sequence ID" value="NZ_JBHLVU010000004.1"/>
</dbReference>
<dbReference type="SUPFAM" id="SSF48179">
    <property type="entry name" value="6-phosphogluconate dehydrogenase C-terminal domain-like"/>
    <property type="match status" value="1"/>
</dbReference>
<dbReference type="InterPro" id="IPR036220">
    <property type="entry name" value="UDP-Glc/GDP-Man_DH_C_sf"/>
</dbReference>
<dbReference type="Gene3D" id="1.20.5.100">
    <property type="entry name" value="Cytochrome c1, transmembrane anchor, C-terminal"/>
    <property type="match status" value="1"/>
</dbReference>
<accession>A0ABS7C007</accession>
<dbReference type="Proteomes" id="UP001519887">
    <property type="component" value="Unassembled WGS sequence"/>
</dbReference>
<evidence type="ECO:0000256" key="4">
    <source>
        <dbReference type="ARBA" id="ARBA00023002"/>
    </source>
</evidence>
<evidence type="ECO:0000256" key="1">
    <source>
        <dbReference type="ARBA" id="ARBA00004701"/>
    </source>
</evidence>
<keyword evidence="4 7" id="KW-0560">Oxidoreductase</keyword>